<sequence length="47" mass="5052">MAQLSAIRQVSTENILQRPAEADKVVASKKRSEKLPSLGVEKASTNA</sequence>
<organism evidence="2 3">
    <name type="scientific">Golovinomyces cichoracearum</name>
    <dbReference type="NCBI Taxonomy" id="62708"/>
    <lineage>
        <taxon>Eukaryota</taxon>
        <taxon>Fungi</taxon>
        <taxon>Dikarya</taxon>
        <taxon>Ascomycota</taxon>
        <taxon>Pezizomycotina</taxon>
        <taxon>Leotiomycetes</taxon>
        <taxon>Erysiphales</taxon>
        <taxon>Erysiphaceae</taxon>
        <taxon>Golovinomyces</taxon>
    </lineage>
</organism>
<gene>
    <name evidence="2" type="ORF">GcM3_028047</name>
</gene>
<proteinExistence type="predicted"/>
<accession>A0A420J5G7</accession>
<reference evidence="2 3" key="1">
    <citation type="journal article" date="2018" name="BMC Genomics">
        <title>Comparative genome analyses reveal sequence features reflecting distinct modes of host-adaptation between dicot and monocot powdery mildew.</title>
        <authorList>
            <person name="Wu Y."/>
            <person name="Ma X."/>
            <person name="Pan Z."/>
            <person name="Kale S.D."/>
            <person name="Song Y."/>
            <person name="King H."/>
            <person name="Zhang Q."/>
            <person name="Presley C."/>
            <person name="Deng X."/>
            <person name="Wei C.I."/>
            <person name="Xiao S."/>
        </authorList>
    </citation>
    <scope>NUCLEOTIDE SEQUENCE [LARGE SCALE GENOMIC DNA]</scope>
    <source>
        <strain evidence="2">UMSG3</strain>
    </source>
</reference>
<protein>
    <submittedName>
        <fullName evidence="2">Uncharacterized protein</fullName>
    </submittedName>
</protein>
<evidence type="ECO:0000313" key="2">
    <source>
        <dbReference type="EMBL" id="RKF82032.1"/>
    </source>
</evidence>
<name>A0A420J5G7_9PEZI</name>
<feature type="region of interest" description="Disordered" evidence="1">
    <location>
        <begin position="21"/>
        <end position="47"/>
    </location>
</feature>
<dbReference type="AlphaFoldDB" id="A0A420J5G7"/>
<evidence type="ECO:0000256" key="1">
    <source>
        <dbReference type="SAM" id="MobiDB-lite"/>
    </source>
</evidence>
<evidence type="ECO:0000313" key="3">
    <source>
        <dbReference type="Proteomes" id="UP000283383"/>
    </source>
</evidence>
<keyword evidence="3" id="KW-1185">Reference proteome</keyword>
<comment type="caution">
    <text evidence="2">The sequence shown here is derived from an EMBL/GenBank/DDBJ whole genome shotgun (WGS) entry which is preliminary data.</text>
</comment>
<dbReference type="Proteomes" id="UP000283383">
    <property type="component" value="Unassembled WGS sequence"/>
</dbReference>
<dbReference type="EMBL" id="MCBQ01002880">
    <property type="protein sequence ID" value="RKF82032.1"/>
    <property type="molecule type" value="Genomic_DNA"/>
</dbReference>